<accession>A0ABW5RXJ1</accession>
<dbReference type="CDD" id="cd00093">
    <property type="entry name" value="HTH_XRE"/>
    <property type="match status" value="1"/>
</dbReference>
<keyword evidence="4" id="KW-1185">Reference proteome</keyword>
<protein>
    <submittedName>
        <fullName evidence="3">Helix-turn-helix domain-containing protein</fullName>
    </submittedName>
</protein>
<evidence type="ECO:0000259" key="2">
    <source>
        <dbReference type="PROSITE" id="PS50943"/>
    </source>
</evidence>
<dbReference type="PANTHER" id="PTHR46558">
    <property type="entry name" value="TRACRIPTIONAL REGULATORY PROTEIN-RELATED-RELATED"/>
    <property type="match status" value="1"/>
</dbReference>
<dbReference type="InterPro" id="IPR001387">
    <property type="entry name" value="Cro/C1-type_HTH"/>
</dbReference>
<dbReference type="PROSITE" id="PS50943">
    <property type="entry name" value="HTH_CROC1"/>
    <property type="match status" value="1"/>
</dbReference>
<dbReference type="SUPFAM" id="SSF47413">
    <property type="entry name" value="lambda repressor-like DNA-binding domains"/>
    <property type="match status" value="1"/>
</dbReference>
<dbReference type="Gene3D" id="1.10.260.40">
    <property type="entry name" value="lambda repressor-like DNA-binding domains"/>
    <property type="match status" value="1"/>
</dbReference>
<keyword evidence="1" id="KW-0238">DNA-binding</keyword>
<reference evidence="4" key="1">
    <citation type="journal article" date="2019" name="Int. J. Syst. Evol. Microbiol.">
        <title>The Global Catalogue of Microorganisms (GCM) 10K type strain sequencing project: providing services to taxonomists for standard genome sequencing and annotation.</title>
        <authorList>
            <consortium name="The Broad Institute Genomics Platform"/>
            <consortium name="The Broad Institute Genome Sequencing Center for Infectious Disease"/>
            <person name="Wu L."/>
            <person name="Ma J."/>
        </authorList>
    </citation>
    <scope>NUCLEOTIDE SEQUENCE [LARGE SCALE GENOMIC DNA]</scope>
    <source>
        <strain evidence="4">TISTR 2466</strain>
    </source>
</reference>
<gene>
    <name evidence="3" type="ORF">ACFSUE_01015</name>
</gene>
<name>A0ABW5RXJ1_9BACL</name>
<sequence>MLKDQLTRLRKSRGKTQEDIAKILGITRPAYTAYEIGTRQPDYESLIKLAKYFDVTIDYLLTGEKEETESNPNLFFFDMGGLTKEEIEDIKSHYKYVKWKSKHGGKNE</sequence>
<feature type="domain" description="HTH cro/C1-type" evidence="2">
    <location>
        <begin position="6"/>
        <end position="60"/>
    </location>
</feature>
<comment type="caution">
    <text evidence="3">The sequence shown here is derived from an EMBL/GenBank/DDBJ whole genome shotgun (WGS) entry which is preliminary data.</text>
</comment>
<dbReference type="PANTHER" id="PTHR46558:SF14">
    <property type="entry name" value="HTH-TYPE TRANSCRIPTIONAL REGULATOR ANSR"/>
    <property type="match status" value="1"/>
</dbReference>
<dbReference type="Pfam" id="PF01381">
    <property type="entry name" value="HTH_3"/>
    <property type="match status" value="1"/>
</dbReference>
<dbReference type="InterPro" id="IPR010982">
    <property type="entry name" value="Lambda_DNA-bd_dom_sf"/>
</dbReference>
<organism evidence="3 4">
    <name type="scientific">Sporolactobacillus shoreicorticis</name>
    <dbReference type="NCBI Taxonomy" id="1923877"/>
    <lineage>
        <taxon>Bacteria</taxon>
        <taxon>Bacillati</taxon>
        <taxon>Bacillota</taxon>
        <taxon>Bacilli</taxon>
        <taxon>Bacillales</taxon>
        <taxon>Sporolactobacillaceae</taxon>
        <taxon>Sporolactobacillus</taxon>
    </lineage>
</organism>
<dbReference type="EMBL" id="JBHUMQ010000001">
    <property type="protein sequence ID" value="MFD2692229.1"/>
    <property type="molecule type" value="Genomic_DNA"/>
</dbReference>
<proteinExistence type="predicted"/>
<dbReference type="SMART" id="SM00530">
    <property type="entry name" value="HTH_XRE"/>
    <property type="match status" value="1"/>
</dbReference>
<evidence type="ECO:0000313" key="4">
    <source>
        <dbReference type="Proteomes" id="UP001597399"/>
    </source>
</evidence>
<evidence type="ECO:0000313" key="3">
    <source>
        <dbReference type="EMBL" id="MFD2692229.1"/>
    </source>
</evidence>
<evidence type="ECO:0000256" key="1">
    <source>
        <dbReference type="ARBA" id="ARBA00023125"/>
    </source>
</evidence>
<dbReference type="RefSeq" id="WP_253058675.1">
    <property type="nucleotide sequence ID" value="NZ_JAMXWM010000003.1"/>
</dbReference>
<dbReference type="Proteomes" id="UP001597399">
    <property type="component" value="Unassembled WGS sequence"/>
</dbReference>